<feature type="chain" id="PRO_5038689860" description="Probable periplasmic serine endoprotease DegP-like" evidence="17">
    <location>
        <begin position="17"/>
        <end position="452"/>
    </location>
</feature>
<dbReference type="SUPFAM" id="SSF50156">
    <property type="entry name" value="PDZ domain-like"/>
    <property type="match status" value="2"/>
</dbReference>
<dbReference type="SMART" id="SM00228">
    <property type="entry name" value="PDZ"/>
    <property type="match status" value="2"/>
</dbReference>
<evidence type="ECO:0000256" key="5">
    <source>
        <dbReference type="ARBA" id="ARBA00013035"/>
    </source>
</evidence>
<dbReference type="InterPro" id="IPR036034">
    <property type="entry name" value="PDZ_sf"/>
</dbReference>
<comment type="caution">
    <text evidence="19">The sequence shown here is derived from an EMBL/GenBank/DDBJ whole genome shotgun (WGS) entry which is preliminary data.</text>
</comment>
<dbReference type="SUPFAM" id="SSF50494">
    <property type="entry name" value="Trypsin-like serine proteases"/>
    <property type="match status" value="1"/>
</dbReference>
<feature type="active site" description="Charge relay system" evidence="15">
    <location>
        <position position="96"/>
    </location>
</feature>
<dbReference type="PROSITE" id="PS50106">
    <property type="entry name" value="PDZ"/>
    <property type="match status" value="1"/>
</dbReference>
<dbReference type="NCBIfam" id="TIGR02037">
    <property type="entry name" value="degP_htrA_DO"/>
    <property type="match status" value="1"/>
</dbReference>
<evidence type="ECO:0000256" key="11">
    <source>
        <dbReference type="ARBA" id="ARBA00022801"/>
    </source>
</evidence>
<dbReference type="CDD" id="cd10839">
    <property type="entry name" value="cpPDZ1_DegP-like"/>
    <property type="match status" value="1"/>
</dbReference>
<keyword evidence="8 17" id="KW-0732">Signal</keyword>
<feature type="active site" description="Charge relay system" evidence="15">
    <location>
        <position position="199"/>
    </location>
</feature>
<dbReference type="Gene3D" id="2.40.10.120">
    <property type="match status" value="1"/>
</dbReference>
<evidence type="ECO:0000256" key="1">
    <source>
        <dbReference type="ARBA" id="ARBA00001772"/>
    </source>
</evidence>
<dbReference type="RefSeq" id="WP_099020160.1">
    <property type="nucleotide sequence ID" value="NZ_NIHB01000006.1"/>
</dbReference>
<feature type="binding site" evidence="16">
    <location>
        <begin position="197"/>
        <end position="199"/>
    </location>
    <ligand>
        <name>substrate</name>
    </ligand>
</feature>
<comment type="function">
    <text evidence="2">Might be efficient in the degradation of transiently denatured and unfolded proteins which accumulate in the periplasm following stress conditions.</text>
</comment>
<evidence type="ECO:0000256" key="4">
    <source>
        <dbReference type="ARBA" id="ARBA00010541"/>
    </source>
</evidence>
<keyword evidence="13" id="KW-0346">Stress response</keyword>
<dbReference type="GO" id="GO:0004252">
    <property type="term" value="F:serine-type endopeptidase activity"/>
    <property type="evidence" value="ECO:0007669"/>
    <property type="project" value="InterPro"/>
</dbReference>
<dbReference type="PANTHER" id="PTHR22939">
    <property type="entry name" value="SERINE PROTEASE FAMILY S1C HTRA-RELATED"/>
    <property type="match status" value="1"/>
</dbReference>
<comment type="subcellular location">
    <subcellularLocation>
        <location evidence="3">Periplasm</location>
    </subcellularLocation>
</comment>
<dbReference type="Gene3D" id="2.30.42.10">
    <property type="match status" value="2"/>
</dbReference>
<keyword evidence="12" id="KW-0720">Serine protease</keyword>
<keyword evidence="7 19" id="KW-0645">Protease</keyword>
<feature type="signal peptide" evidence="17">
    <location>
        <begin position="1"/>
        <end position="16"/>
    </location>
</feature>
<evidence type="ECO:0000313" key="19">
    <source>
        <dbReference type="EMBL" id="TDR16293.1"/>
    </source>
</evidence>
<proteinExistence type="inferred from homology"/>
<evidence type="ECO:0000256" key="16">
    <source>
        <dbReference type="PIRSR" id="PIRSR611782-2"/>
    </source>
</evidence>
<comment type="similarity">
    <text evidence="4">Belongs to the peptidase S1C family.</text>
</comment>
<dbReference type="InterPro" id="IPR011782">
    <property type="entry name" value="Pept_S1C_Do"/>
</dbReference>
<organism evidence="19 20">
    <name type="scientific">Marinicella litoralis</name>
    <dbReference type="NCBI Taxonomy" id="644220"/>
    <lineage>
        <taxon>Bacteria</taxon>
        <taxon>Pseudomonadati</taxon>
        <taxon>Pseudomonadota</taxon>
        <taxon>Gammaproteobacteria</taxon>
        <taxon>Lysobacterales</taxon>
        <taxon>Marinicellaceae</taxon>
        <taxon>Marinicella</taxon>
    </lineage>
</organism>
<evidence type="ECO:0000256" key="8">
    <source>
        <dbReference type="ARBA" id="ARBA00022729"/>
    </source>
</evidence>
<evidence type="ECO:0000313" key="20">
    <source>
        <dbReference type="Proteomes" id="UP000295724"/>
    </source>
</evidence>
<feature type="binding site" evidence="16">
    <location>
        <position position="96"/>
    </location>
    <ligand>
        <name>substrate</name>
    </ligand>
</feature>
<keyword evidence="9" id="KW-0677">Repeat</keyword>
<dbReference type="GO" id="GO:0042597">
    <property type="term" value="C:periplasmic space"/>
    <property type="evidence" value="ECO:0007669"/>
    <property type="project" value="UniProtKB-SubCell"/>
</dbReference>
<keyword evidence="20" id="KW-1185">Reference proteome</keyword>
<protein>
    <recommendedName>
        <fullName evidence="6">Probable periplasmic serine endoprotease DegP-like</fullName>
        <ecNumber evidence="5">3.4.21.107</ecNumber>
    </recommendedName>
    <alternativeName>
        <fullName evidence="14">Protease Do</fullName>
    </alternativeName>
</protein>
<evidence type="ECO:0000256" key="10">
    <source>
        <dbReference type="ARBA" id="ARBA00022764"/>
    </source>
</evidence>
<evidence type="ECO:0000256" key="13">
    <source>
        <dbReference type="ARBA" id="ARBA00023016"/>
    </source>
</evidence>
<dbReference type="Proteomes" id="UP000295724">
    <property type="component" value="Unassembled WGS sequence"/>
</dbReference>
<reference evidence="19 20" key="1">
    <citation type="submission" date="2019-03" db="EMBL/GenBank/DDBJ databases">
        <title>Genomic Encyclopedia of Type Strains, Phase IV (KMG-IV): sequencing the most valuable type-strain genomes for metagenomic binning, comparative biology and taxonomic classification.</title>
        <authorList>
            <person name="Goeker M."/>
        </authorList>
    </citation>
    <scope>NUCLEOTIDE SEQUENCE [LARGE SCALE GENOMIC DNA]</scope>
    <source>
        <strain evidence="19 20">DSM 25488</strain>
    </source>
</reference>
<dbReference type="InterPro" id="IPR001478">
    <property type="entry name" value="PDZ"/>
</dbReference>
<dbReference type="GO" id="GO:0006508">
    <property type="term" value="P:proteolysis"/>
    <property type="evidence" value="ECO:0007669"/>
    <property type="project" value="UniProtKB-KW"/>
</dbReference>
<evidence type="ECO:0000256" key="15">
    <source>
        <dbReference type="PIRSR" id="PIRSR611782-1"/>
    </source>
</evidence>
<accession>A0A4R6XGS5</accession>
<evidence type="ECO:0000256" key="6">
    <source>
        <dbReference type="ARBA" id="ARBA00013958"/>
    </source>
</evidence>
<evidence type="ECO:0000256" key="3">
    <source>
        <dbReference type="ARBA" id="ARBA00004418"/>
    </source>
</evidence>
<evidence type="ECO:0000256" key="12">
    <source>
        <dbReference type="ARBA" id="ARBA00022825"/>
    </source>
</evidence>
<comment type="catalytic activity">
    <reaction evidence="1">
        <text>Acts on substrates that are at least partially unfolded. The cleavage site P1 residue is normally between a pair of hydrophobic residues, such as Val-|-Val.</text>
        <dbReference type="EC" id="3.4.21.107"/>
    </reaction>
</comment>
<evidence type="ECO:0000256" key="7">
    <source>
        <dbReference type="ARBA" id="ARBA00022670"/>
    </source>
</evidence>
<dbReference type="PRINTS" id="PR00834">
    <property type="entry name" value="PROTEASES2C"/>
</dbReference>
<evidence type="ECO:0000256" key="17">
    <source>
        <dbReference type="SAM" id="SignalP"/>
    </source>
</evidence>
<dbReference type="AlphaFoldDB" id="A0A4R6XGS5"/>
<evidence type="ECO:0000259" key="18">
    <source>
        <dbReference type="PROSITE" id="PS50106"/>
    </source>
</evidence>
<evidence type="ECO:0000256" key="9">
    <source>
        <dbReference type="ARBA" id="ARBA00022737"/>
    </source>
</evidence>
<keyword evidence="11" id="KW-0378">Hydrolase</keyword>
<dbReference type="InterPro" id="IPR001940">
    <property type="entry name" value="Peptidase_S1C"/>
</dbReference>
<feature type="active site" description="Charge relay system" evidence="15">
    <location>
        <position position="126"/>
    </location>
</feature>
<dbReference type="PANTHER" id="PTHR22939:SF130">
    <property type="entry name" value="PERIPLASMIC SERINE ENDOPROTEASE DEGP-LIKE-RELATED"/>
    <property type="match status" value="1"/>
</dbReference>
<feature type="domain" description="PDZ" evidence="18">
    <location>
        <begin position="238"/>
        <end position="308"/>
    </location>
</feature>
<dbReference type="OrthoDB" id="9758917at2"/>
<evidence type="ECO:0000256" key="14">
    <source>
        <dbReference type="ARBA" id="ARBA00032850"/>
    </source>
</evidence>
<keyword evidence="10" id="KW-0574">Periplasm</keyword>
<dbReference type="InterPro" id="IPR009003">
    <property type="entry name" value="Peptidase_S1_PA"/>
</dbReference>
<feature type="binding site" evidence="16">
    <location>
        <position position="126"/>
    </location>
    <ligand>
        <name>substrate</name>
    </ligand>
</feature>
<name>A0A4R6XGS5_9GAMM</name>
<gene>
    <name evidence="19" type="ORF">C8D91_2820</name>
</gene>
<dbReference type="Pfam" id="PF13180">
    <property type="entry name" value="PDZ_2"/>
    <property type="match status" value="1"/>
</dbReference>
<dbReference type="EC" id="3.4.21.107" evidence="5"/>
<sequence>MNKLLLLLSLISLSHASDSKDINLPNFVDLANSTGPAVVNIVARDNVDDNPSPTNQQNQELFKFFGIPSQPQNRDRVSGGSGFIISEDGLILTNRHVIDGADKIIVTLLDRREFEAELVGEDEASDIAVLKIDGKKLPKLAIGSADDLQIGEWVMAIGSPLSFENSVTKGIVSAKGRQIGSQQYVPYIQSDVPINRGNSGGPLINLDGEVVGINTLIYSNTGGYMGISFSVPIDVAMNVAHQLQTNGVVKRGLLGVGIDDVNQAMADYLGMEKPMGALVNQVSEGSSAEKAGIKVGDVIIRFNGKTIKTRQSLPPVVGTVMPNTEVSLEVFRDGQVKKLTAKLGVLSDNLTANVGQDGNSEVKTGIGFSVSKLTEQDKERTGESAGVIVTSITEKDVERANLRVGDVIKRIGKVDISNLSDFSDAIDNLDDDEPLVLLVKQGPGNTFIVIER</sequence>
<evidence type="ECO:0000256" key="2">
    <source>
        <dbReference type="ARBA" id="ARBA00002610"/>
    </source>
</evidence>
<dbReference type="EMBL" id="SNZB01000008">
    <property type="protein sequence ID" value="TDR16293.1"/>
    <property type="molecule type" value="Genomic_DNA"/>
</dbReference>
<dbReference type="Pfam" id="PF13365">
    <property type="entry name" value="Trypsin_2"/>
    <property type="match status" value="1"/>
</dbReference>